<accession>A0A8S1RLU2</accession>
<dbReference type="Pfam" id="PF00400">
    <property type="entry name" value="WD40"/>
    <property type="match status" value="2"/>
</dbReference>
<dbReference type="PANTHER" id="PTHR19920">
    <property type="entry name" value="WD40 PROTEIN CIAO1"/>
    <property type="match status" value="1"/>
</dbReference>
<sequence>MLENITQSFEVLCRVANDQQSLKPIENAIKCMDQYYDCIQFVKQDYIMKEIHFREQLQSRLIKHSSDINHISVYKDEVLSCGQEVYLFKQKQQYLITKSNLPIYSGIILSDGKVLLGGEEKVIHVYKQINNQYIETTQLRGFSRAISCIMKSQNEDYVGVSSLDGRITLYESESLNKMGAWMNVLGSLYSLSFSVDNNYLVAGSKKGIAIWEIKKTYNNNNPAELLQTLITKKKVRSVSFSRKQKLLAATHKKEILMYHYYKEDFKIYQKLLHHNEIVNCVSFGRDILVSGSDDATICLWSCSIKGFWICYQVVQMNCCINSIALNSKQTDIYFDCYDTVIHYYQI</sequence>
<gene>
    <name evidence="2" type="ORF">PSON_ATCC_30995.1.T1790071</name>
</gene>
<name>A0A8S1RLU2_9CILI</name>
<evidence type="ECO:0008006" key="4">
    <source>
        <dbReference type="Google" id="ProtNLM"/>
    </source>
</evidence>
<dbReference type="AlphaFoldDB" id="A0A8S1RLU2"/>
<keyword evidence="3" id="KW-1185">Reference proteome</keyword>
<dbReference type="PANTHER" id="PTHR19920:SF0">
    <property type="entry name" value="CYTOSOLIC IRON-SULFUR PROTEIN ASSEMBLY PROTEIN CIAO1-RELATED"/>
    <property type="match status" value="1"/>
</dbReference>
<dbReference type="SMART" id="SM00320">
    <property type="entry name" value="WD40"/>
    <property type="match status" value="5"/>
</dbReference>
<reference evidence="2" key="1">
    <citation type="submission" date="2021-01" db="EMBL/GenBank/DDBJ databases">
        <authorList>
            <consortium name="Genoscope - CEA"/>
            <person name="William W."/>
        </authorList>
    </citation>
    <scope>NUCLEOTIDE SEQUENCE</scope>
</reference>
<dbReference type="GO" id="GO:0016226">
    <property type="term" value="P:iron-sulfur cluster assembly"/>
    <property type="evidence" value="ECO:0007669"/>
    <property type="project" value="TreeGrafter"/>
</dbReference>
<evidence type="ECO:0000313" key="3">
    <source>
        <dbReference type="Proteomes" id="UP000692954"/>
    </source>
</evidence>
<proteinExistence type="predicted"/>
<dbReference type="PROSITE" id="PS50082">
    <property type="entry name" value="WD_REPEATS_2"/>
    <property type="match status" value="1"/>
</dbReference>
<dbReference type="InterPro" id="IPR001680">
    <property type="entry name" value="WD40_rpt"/>
</dbReference>
<protein>
    <recommendedName>
        <fullName evidence="4">WD domain, G-beta repeat protein</fullName>
    </recommendedName>
</protein>
<comment type="caution">
    <text evidence="2">The sequence shown here is derived from an EMBL/GenBank/DDBJ whole genome shotgun (WGS) entry which is preliminary data.</text>
</comment>
<organism evidence="2 3">
    <name type="scientific">Paramecium sonneborni</name>
    <dbReference type="NCBI Taxonomy" id="65129"/>
    <lineage>
        <taxon>Eukaryota</taxon>
        <taxon>Sar</taxon>
        <taxon>Alveolata</taxon>
        <taxon>Ciliophora</taxon>
        <taxon>Intramacronucleata</taxon>
        <taxon>Oligohymenophorea</taxon>
        <taxon>Peniculida</taxon>
        <taxon>Parameciidae</taxon>
        <taxon>Paramecium</taxon>
    </lineage>
</organism>
<dbReference type="Proteomes" id="UP000692954">
    <property type="component" value="Unassembled WGS sequence"/>
</dbReference>
<evidence type="ECO:0000313" key="2">
    <source>
        <dbReference type="EMBL" id="CAD8127745.1"/>
    </source>
</evidence>
<evidence type="ECO:0000256" key="1">
    <source>
        <dbReference type="PROSITE-ProRule" id="PRU00221"/>
    </source>
</evidence>
<dbReference type="PROSITE" id="PS50294">
    <property type="entry name" value="WD_REPEATS_REGION"/>
    <property type="match status" value="1"/>
</dbReference>
<feature type="repeat" description="WD" evidence="1">
    <location>
        <begin position="271"/>
        <end position="301"/>
    </location>
</feature>
<dbReference type="EMBL" id="CAJJDN010000179">
    <property type="protein sequence ID" value="CAD8127745.1"/>
    <property type="molecule type" value="Genomic_DNA"/>
</dbReference>
<dbReference type="GO" id="GO:0097361">
    <property type="term" value="C:cytosolic [4Fe-4S] assembly targeting complex"/>
    <property type="evidence" value="ECO:0007669"/>
    <property type="project" value="TreeGrafter"/>
</dbReference>
<keyword evidence="1" id="KW-0853">WD repeat</keyword>